<feature type="non-terminal residue" evidence="3">
    <location>
        <position position="1"/>
    </location>
</feature>
<gene>
    <name evidence="3" type="ORF">BGZ99_002096</name>
</gene>
<reference evidence="3" key="1">
    <citation type="journal article" date="2020" name="Fungal Divers.">
        <title>Resolving the Mortierellaceae phylogeny through synthesis of multi-gene phylogenetics and phylogenomics.</title>
        <authorList>
            <person name="Vandepol N."/>
            <person name="Liber J."/>
            <person name="Desiro A."/>
            <person name="Na H."/>
            <person name="Kennedy M."/>
            <person name="Barry K."/>
            <person name="Grigoriev I.V."/>
            <person name="Miller A.N."/>
            <person name="O'Donnell K."/>
            <person name="Stajich J.E."/>
            <person name="Bonito G."/>
        </authorList>
    </citation>
    <scope>NUCLEOTIDE SEQUENCE</scope>
    <source>
        <strain evidence="3">REB-010B</strain>
    </source>
</reference>
<accession>A0A9P6UIF6</accession>
<dbReference type="EMBL" id="JAAAIP010001597">
    <property type="protein sequence ID" value="KAG0305366.1"/>
    <property type="molecule type" value="Genomic_DNA"/>
</dbReference>
<organism evidence="3 4">
    <name type="scientific">Dissophora globulifera</name>
    <dbReference type="NCBI Taxonomy" id="979702"/>
    <lineage>
        <taxon>Eukaryota</taxon>
        <taxon>Fungi</taxon>
        <taxon>Fungi incertae sedis</taxon>
        <taxon>Mucoromycota</taxon>
        <taxon>Mortierellomycotina</taxon>
        <taxon>Mortierellomycetes</taxon>
        <taxon>Mortierellales</taxon>
        <taxon>Mortierellaceae</taxon>
        <taxon>Dissophora</taxon>
    </lineage>
</organism>
<protein>
    <recommendedName>
        <fullName evidence="2">Alpha/beta hydrolase fold-3 domain-containing protein</fullName>
    </recommendedName>
</protein>
<dbReference type="GO" id="GO:0016787">
    <property type="term" value="F:hydrolase activity"/>
    <property type="evidence" value="ECO:0007669"/>
    <property type="project" value="UniProtKB-KW"/>
</dbReference>
<feature type="non-terminal residue" evidence="3">
    <location>
        <position position="392"/>
    </location>
</feature>
<evidence type="ECO:0000313" key="3">
    <source>
        <dbReference type="EMBL" id="KAG0305366.1"/>
    </source>
</evidence>
<comment type="caution">
    <text evidence="3">The sequence shown here is derived from an EMBL/GenBank/DDBJ whole genome shotgun (WGS) entry which is preliminary data.</text>
</comment>
<dbReference type="Gene3D" id="3.40.50.1820">
    <property type="entry name" value="alpha/beta hydrolase"/>
    <property type="match status" value="1"/>
</dbReference>
<dbReference type="InterPro" id="IPR013094">
    <property type="entry name" value="AB_hydrolase_3"/>
</dbReference>
<keyword evidence="4" id="KW-1185">Reference proteome</keyword>
<dbReference type="OrthoDB" id="408631at2759"/>
<proteinExistence type="predicted"/>
<evidence type="ECO:0000256" key="1">
    <source>
        <dbReference type="ARBA" id="ARBA00022801"/>
    </source>
</evidence>
<dbReference type="AlphaFoldDB" id="A0A9P6UIF6"/>
<keyword evidence="1" id="KW-0378">Hydrolase</keyword>
<name>A0A9P6UIF6_9FUNG</name>
<dbReference type="InterPro" id="IPR029058">
    <property type="entry name" value="AB_hydrolase_fold"/>
</dbReference>
<evidence type="ECO:0000313" key="4">
    <source>
        <dbReference type="Proteomes" id="UP000738325"/>
    </source>
</evidence>
<dbReference type="InterPro" id="IPR050300">
    <property type="entry name" value="GDXG_lipolytic_enzyme"/>
</dbReference>
<dbReference type="PANTHER" id="PTHR48081:SF8">
    <property type="entry name" value="ALPHA_BETA HYDROLASE FOLD-3 DOMAIN-CONTAINING PROTEIN-RELATED"/>
    <property type="match status" value="1"/>
</dbReference>
<dbReference type="Proteomes" id="UP000738325">
    <property type="component" value="Unassembled WGS sequence"/>
</dbReference>
<evidence type="ECO:0000259" key="2">
    <source>
        <dbReference type="Pfam" id="PF07859"/>
    </source>
</evidence>
<dbReference type="SUPFAM" id="SSF53474">
    <property type="entry name" value="alpha/beta-Hydrolases"/>
    <property type="match status" value="1"/>
</dbReference>
<dbReference type="Pfam" id="PF07859">
    <property type="entry name" value="Abhydrolase_3"/>
    <property type="match status" value="1"/>
</dbReference>
<dbReference type="PANTHER" id="PTHR48081">
    <property type="entry name" value="AB HYDROLASE SUPERFAMILY PROTEIN C4A8.06C"/>
    <property type="match status" value="1"/>
</dbReference>
<sequence length="392" mass="43394">SSKERLKADLEKKMSPADVGAGCDIVMFAIHGGGMAVGDALMFLRNYRSWMKELQVNHNIKVGFLSIEYSLSPEVPYPGALNECVAAYKHLVEHYGVDPRRIVMCGDSAGANLCLTSALKLRDDYPHINLPAGQVLFSPWVMCPKPVKPSPHDYITMEGGRLFMEAYTQGQAKVMTSPYASPISAPTLTGMPRMLIFTGGVETLRPSIEDFVQKATADGVDVQHEVKEGKVHDYALLEEIAGAKAVREATKTVGRFLAQIHKSTDDRYREEKEEGPDKGHRVQNVCNGKGSSLIAYTRLILYTTAYILKTTVGHVFGRTPKGQSLLEGFAIQFKKLVMGFRVLNVAQSRTMMRVSHMPAHAKNGTLTQAGKDKWALKVKGQDWNGFWIPYKD</sequence>
<feature type="domain" description="Alpha/beta hydrolase fold-3" evidence="2">
    <location>
        <begin position="28"/>
        <end position="235"/>
    </location>
</feature>